<dbReference type="GO" id="GO:0005634">
    <property type="term" value="C:nucleus"/>
    <property type="evidence" value="ECO:0007669"/>
    <property type="project" value="TreeGrafter"/>
</dbReference>
<dbReference type="AlphaFoldDB" id="A0A9W8LYX0"/>
<evidence type="ECO:0000313" key="7">
    <source>
        <dbReference type="EMBL" id="KAJ2848806.1"/>
    </source>
</evidence>
<dbReference type="Proteomes" id="UP001139887">
    <property type="component" value="Unassembled WGS sequence"/>
</dbReference>
<evidence type="ECO:0000313" key="8">
    <source>
        <dbReference type="Proteomes" id="UP001139887"/>
    </source>
</evidence>
<keyword evidence="8" id="KW-1185">Reference proteome</keyword>
<name>A0A9W8LYX0_9FUNG</name>
<protein>
    <recommendedName>
        <fullName evidence="5">U6 snRNA phosphodiesterase 1</fullName>
    </recommendedName>
    <alternativeName>
        <fullName evidence="6">3'-5' RNA exonuclease USB1</fullName>
    </alternativeName>
</protein>
<sequence>DLGHVVGGWSGHISLTIGGRCKQQLQQLGATYIKTLCSSEIDVAGAQVIEEPHISLTRTFYLQEHQIANFMEALEEQLQAHEFTVGFGKPIFLVNEQRDRGFVAMQVDRGNEGVQRMVEMVNVVMRRFGKEEFYQDARFHASVVKMDMNCRLQRMREIVAMLGCHEEIMSTRIDIVECIFGNRRFCIALKN</sequence>
<keyword evidence="1" id="KW-0540">Nuclease</keyword>
<evidence type="ECO:0000256" key="6">
    <source>
        <dbReference type="ARBA" id="ARBA00030030"/>
    </source>
</evidence>
<keyword evidence="3" id="KW-0456">Lyase</keyword>
<reference evidence="7" key="1">
    <citation type="submission" date="2022-07" db="EMBL/GenBank/DDBJ databases">
        <title>Phylogenomic reconstructions and comparative analyses of Kickxellomycotina fungi.</title>
        <authorList>
            <person name="Reynolds N.K."/>
            <person name="Stajich J.E."/>
            <person name="Barry K."/>
            <person name="Grigoriev I.V."/>
            <person name="Crous P."/>
            <person name="Smith M.E."/>
        </authorList>
    </citation>
    <scope>NUCLEOTIDE SEQUENCE</scope>
    <source>
        <strain evidence="7">NRRL 1566</strain>
    </source>
</reference>
<accession>A0A9W8LYX0</accession>
<evidence type="ECO:0000256" key="1">
    <source>
        <dbReference type="ARBA" id="ARBA00022722"/>
    </source>
</evidence>
<evidence type="ECO:0000256" key="3">
    <source>
        <dbReference type="ARBA" id="ARBA00023239"/>
    </source>
</evidence>
<proteinExistence type="predicted"/>
<dbReference type="GO" id="GO:0034477">
    <property type="term" value="P:U6 snRNA 3'-end processing"/>
    <property type="evidence" value="ECO:0007669"/>
    <property type="project" value="InterPro"/>
</dbReference>
<dbReference type="EMBL" id="JANBUW010000132">
    <property type="protein sequence ID" value="KAJ2848806.1"/>
    <property type="molecule type" value="Genomic_DNA"/>
</dbReference>
<dbReference type="PANTHER" id="PTHR13522:SF3">
    <property type="entry name" value="U6 SNRNA PHOSPHODIESTERASE 1"/>
    <property type="match status" value="1"/>
</dbReference>
<feature type="non-terminal residue" evidence="7">
    <location>
        <position position="1"/>
    </location>
</feature>
<dbReference type="PANTHER" id="PTHR13522">
    <property type="entry name" value="U6 SNRNA PHOSPHODIESTERASE 1"/>
    <property type="match status" value="1"/>
</dbReference>
<dbReference type="InterPro" id="IPR027521">
    <property type="entry name" value="Usb1"/>
</dbReference>
<evidence type="ECO:0000256" key="5">
    <source>
        <dbReference type="ARBA" id="ARBA00029543"/>
    </source>
</evidence>
<dbReference type="Pfam" id="PF09749">
    <property type="entry name" value="HVSL"/>
    <property type="match status" value="1"/>
</dbReference>
<evidence type="ECO:0000256" key="4">
    <source>
        <dbReference type="ARBA" id="ARBA00023242"/>
    </source>
</evidence>
<dbReference type="OrthoDB" id="49151at2759"/>
<comment type="caution">
    <text evidence="7">The sequence shown here is derived from an EMBL/GenBank/DDBJ whole genome shotgun (WGS) entry which is preliminary data.</text>
</comment>
<keyword evidence="4" id="KW-0539">Nucleus</keyword>
<evidence type="ECO:0000256" key="2">
    <source>
        <dbReference type="ARBA" id="ARBA00022801"/>
    </source>
</evidence>
<keyword evidence="2" id="KW-0378">Hydrolase</keyword>
<organism evidence="7 8">
    <name type="scientific">Coemansia brasiliensis</name>
    <dbReference type="NCBI Taxonomy" id="2650707"/>
    <lineage>
        <taxon>Eukaryota</taxon>
        <taxon>Fungi</taxon>
        <taxon>Fungi incertae sedis</taxon>
        <taxon>Zoopagomycota</taxon>
        <taxon>Kickxellomycotina</taxon>
        <taxon>Kickxellomycetes</taxon>
        <taxon>Kickxellales</taxon>
        <taxon>Kickxellaceae</taxon>
        <taxon>Coemansia</taxon>
    </lineage>
</organism>
<dbReference type="GO" id="GO:0016829">
    <property type="term" value="F:lyase activity"/>
    <property type="evidence" value="ECO:0007669"/>
    <property type="project" value="UniProtKB-KW"/>
</dbReference>
<gene>
    <name evidence="7" type="ORF">IWW36_003076</name>
</gene>
<dbReference type="Gene3D" id="3.90.1140.10">
    <property type="entry name" value="Cyclic phosphodiesterase"/>
    <property type="match status" value="1"/>
</dbReference>
<dbReference type="GO" id="GO:0000175">
    <property type="term" value="F:3'-5'-RNA exonuclease activity"/>
    <property type="evidence" value="ECO:0007669"/>
    <property type="project" value="TreeGrafter"/>
</dbReference>